<sequence length="292" mass="34116">MKSILIIIFLAVGQVSFANSIDSIRSDRDVLTFLNQIGNRQYFKNQEPIRILSTDTLKLKMGCDSLFEKLQIRNWEKVDFNNDKRTDLIVTLWWYNFDIFIAIDKGNNTFQLIRLSRSGSEYCLLAKPVIQNNKQLLVFYRIDNVYNQPIKNVFDFKMSLKIDTLIYKFGSFVEYQKSSSQYDITEIQFHTSSGWSGISPVYKLTQLNSKEWDLKANSTPKLISSQSMLALISLIDYMNVKTLFNRYMVAHTDAATMYMKIYFKDGTVKEIEDYGMEGTFSLRLLYELFSKL</sequence>
<dbReference type="EMBL" id="JBHSCZ010000006">
    <property type="protein sequence ID" value="MFC4263963.1"/>
    <property type="molecule type" value="Genomic_DNA"/>
</dbReference>
<evidence type="ECO:0000313" key="3">
    <source>
        <dbReference type="Proteomes" id="UP001595907"/>
    </source>
</evidence>
<gene>
    <name evidence="2" type="ORF">ACFOWM_13800</name>
</gene>
<proteinExistence type="predicted"/>
<dbReference type="InterPro" id="IPR045497">
    <property type="entry name" value="DUF6438"/>
</dbReference>
<protein>
    <recommendedName>
        <fullName evidence="1">DUF6438 domain-containing protein</fullName>
    </recommendedName>
</protein>
<dbReference type="Proteomes" id="UP001595907">
    <property type="component" value="Unassembled WGS sequence"/>
</dbReference>
<evidence type="ECO:0000313" key="2">
    <source>
        <dbReference type="EMBL" id="MFC4263963.1"/>
    </source>
</evidence>
<dbReference type="Pfam" id="PF20033">
    <property type="entry name" value="DUF6438"/>
    <property type="match status" value="1"/>
</dbReference>
<feature type="domain" description="DUF6438" evidence="1">
    <location>
        <begin position="223"/>
        <end position="291"/>
    </location>
</feature>
<reference evidence="3" key="1">
    <citation type="journal article" date="2019" name="Int. J. Syst. Evol. Microbiol.">
        <title>The Global Catalogue of Microorganisms (GCM) 10K type strain sequencing project: providing services to taxonomists for standard genome sequencing and annotation.</title>
        <authorList>
            <consortium name="The Broad Institute Genomics Platform"/>
            <consortium name="The Broad Institute Genome Sequencing Center for Infectious Disease"/>
            <person name="Wu L."/>
            <person name="Ma J."/>
        </authorList>
    </citation>
    <scope>NUCLEOTIDE SEQUENCE [LARGE SCALE GENOMIC DNA]</scope>
    <source>
        <strain evidence="3">CECT 8289</strain>
    </source>
</reference>
<name>A0ABV8QWA0_9BACT</name>
<comment type="caution">
    <text evidence="2">The sequence shown here is derived from an EMBL/GenBank/DDBJ whole genome shotgun (WGS) entry which is preliminary data.</text>
</comment>
<accession>A0ABV8QWA0</accession>
<keyword evidence="3" id="KW-1185">Reference proteome</keyword>
<organism evidence="2 3">
    <name type="scientific">Ferruginibacter yonginensis</name>
    <dbReference type="NCBI Taxonomy" id="1310416"/>
    <lineage>
        <taxon>Bacteria</taxon>
        <taxon>Pseudomonadati</taxon>
        <taxon>Bacteroidota</taxon>
        <taxon>Chitinophagia</taxon>
        <taxon>Chitinophagales</taxon>
        <taxon>Chitinophagaceae</taxon>
        <taxon>Ferruginibacter</taxon>
    </lineage>
</organism>
<evidence type="ECO:0000259" key="1">
    <source>
        <dbReference type="Pfam" id="PF20033"/>
    </source>
</evidence>
<dbReference type="RefSeq" id="WP_379711169.1">
    <property type="nucleotide sequence ID" value="NZ_JBHSCZ010000006.1"/>
</dbReference>